<dbReference type="EMBL" id="CP002780">
    <property type="protein sequence ID" value="AEG60022.1"/>
    <property type="molecule type" value="Genomic_DNA"/>
</dbReference>
<dbReference type="STRING" id="696281.Desru_1758"/>
<dbReference type="RefSeq" id="WP_013841786.1">
    <property type="nucleotide sequence ID" value="NC_015589.1"/>
</dbReference>
<feature type="compositionally biased region" description="Low complexity" evidence="1">
    <location>
        <begin position="129"/>
        <end position="142"/>
    </location>
</feature>
<dbReference type="KEGG" id="dru:Desru_1758"/>
<accession>F6DTG0</accession>
<evidence type="ECO:0000313" key="2">
    <source>
        <dbReference type="EMBL" id="AEG60022.1"/>
    </source>
</evidence>
<protein>
    <submittedName>
        <fullName evidence="2">Uncharacterized protein</fullName>
    </submittedName>
</protein>
<gene>
    <name evidence="2" type="ordered locus">Desru_1758</name>
</gene>
<keyword evidence="3" id="KW-1185">Reference proteome</keyword>
<dbReference type="eggNOG" id="ENOG50339E2">
    <property type="taxonomic scope" value="Bacteria"/>
</dbReference>
<evidence type="ECO:0000256" key="1">
    <source>
        <dbReference type="SAM" id="MobiDB-lite"/>
    </source>
</evidence>
<dbReference type="Pfam" id="PF07030">
    <property type="entry name" value="Phage_Mu_Gp36"/>
    <property type="match status" value="1"/>
</dbReference>
<reference evidence="3" key="1">
    <citation type="submission" date="2011-05" db="EMBL/GenBank/DDBJ databases">
        <title>Complete sequence of Desulfotomaculum ruminis DSM 2154.</title>
        <authorList>
            <person name="Lucas S."/>
            <person name="Copeland A."/>
            <person name="Lapidus A."/>
            <person name="Cheng J.-F."/>
            <person name="Goodwin L."/>
            <person name="Pitluck S."/>
            <person name="Lu M."/>
            <person name="Detter J.C."/>
            <person name="Han C."/>
            <person name="Tapia R."/>
            <person name="Land M."/>
            <person name="Hauser L."/>
            <person name="Kyrpides N."/>
            <person name="Ivanova N."/>
            <person name="Mikhailova N."/>
            <person name="Pagani I."/>
            <person name="Stams A.J.M."/>
            <person name="Plugge C.M."/>
            <person name="Muyzer G."/>
            <person name="Kuever J."/>
            <person name="Parshina S.N."/>
            <person name="Ivanova A.E."/>
            <person name="Nazina T.N."/>
            <person name="Brambilla E."/>
            <person name="Spring S."/>
            <person name="Klenk H.-P."/>
            <person name="Woyke T."/>
        </authorList>
    </citation>
    <scope>NUCLEOTIDE SEQUENCE [LARGE SCALE GENOMIC DNA]</scope>
    <source>
        <strain evidence="3">ATCC 23193 / DSM 2154 / NCIB 8452 / DL</strain>
    </source>
</reference>
<dbReference type="InterPro" id="IPR009752">
    <property type="entry name" value="Phage_Mu_GpJ"/>
</dbReference>
<evidence type="ECO:0000313" key="3">
    <source>
        <dbReference type="Proteomes" id="UP000009234"/>
    </source>
</evidence>
<proteinExistence type="predicted"/>
<dbReference type="HOGENOM" id="CLU_1814861_0_0_9"/>
<dbReference type="AlphaFoldDB" id="F6DTG0"/>
<organism evidence="2 3">
    <name type="scientific">Desulforamulus ruminis (strain ATCC 23193 / DSM 2154 / NCIMB 8452 / DL)</name>
    <name type="common">Desulfotomaculum ruminis</name>
    <dbReference type="NCBI Taxonomy" id="696281"/>
    <lineage>
        <taxon>Bacteria</taxon>
        <taxon>Bacillati</taxon>
        <taxon>Bacillota</taxon>
        <taxon>Clostridia</taxon>
        <taxon>Eubacteriales</taxon>
        <taxon>Peptococcaceae</taxon>
        <taxon>Desulforamulus</taxon>
    </lineage>
</organism>
<reference evidence="2 3" key="2">
    <citation type="journal article" date="2012" name="Stand. Genomic Sci.">
        <title>Complete genome sequence of the sulfate-reducing firmicute Desulfotomaculum ruminis type strain (DL(T)).</title>
        <authorList>
            <person name="Spring S."/>
            <person name="Visser M."/>
            <person name="Lu M."/>
            <person name="Copeland A."/>
            <person name="Lapidus A."/>
            <person name="Lucas S."/>
            <person name="Cheng J.F."/>
            <person name="Han C."/>
            <person name="Tapia R."/>
            <person name="Goodwin L.A."/>
            <person name="Pitluck S."/>
            <person name="Ivanova N."/>
            <person name="Land M."/>
            <person name="Hauser L."/>
            <person name="Larimer F."/>
            <person name="Rohde M."/>
            <person name="Goker M."/>
            <person name="Detter J.C."/>
            <person name="Kyrpides N.C."/>
            <person name="Woyke T."/>
            <person name="Schaap P.J."/>
            <person name="Plugge C.M."/>
            <person name="Muyzer G."/>
            <person name="Kuever J."/>
            <person name="Pereira I.A."/>
            <person name="Parshina S.N."/>
            <person name="Bernier-Latmani R."/>
            <person name="Stams A.J."/>
            <person name="Klenk H.P."/>
        </authorList>
    </citation>
    <scope>NUCLEOTIDE SEQUENCE [LARGE SCALE GENOMIC DNA]</scope>
    <source>
        <strain evidence="3">ATCC 23193 / DSM 2154 / NCIB 8452 / DL</strain>
    </source>
</reference>
<name>F6DTG0_DESRL</name>
<dbReference type="Proteomes" id="UP000009234">
    <property type="component" value="Chromosome"/>
</dbReference>
<feature type="region of interest" description="Disordered" evidence="1">
    <location>
        <begin position="129"/>
        <end position="153"/>
    </location>
</feature>
<sequence>MKLAGSAPASLKMYCTPEEVRGDNELLRADEVFSDEMILPYIIKAQQRMDVKLAKRYVVPISEPVPGILQSIAVDMAAGFTLVGEIASRLSQEVLNLGNGKIRRAESDLADVVRDGLLDGLPGVQLAGAGSSTTPAMASTTPEKSPLERALNW</sequence>